<dbReference type="Proteomes" id="UP000204364">
    <property type="component" value="Segment"/>
</dbReference>
<dbReference type="KEGG" id="vg:30310024"/>
<organism evidence="1 2">
    <name type="scientific">Synechococcus phage S-WAM1</name>
    <dbReference type="NCBI Taxonomy" id="1815521"/>
    <lineage>
        <taxon>Viruses</taxon>
        <taxon>Duplodnaviria</taxon>
        <taxon>Heunggongvirae</taxon>
        <taxon>Uroviricota</taxon>
        <taxon>Caudoviricetes</taxon>
        <taxon>Pantevenvirales</taxon>
        <taxon>Kyanoviridae</taxon>
        <taxon>Sokavirus</taxon>
        <taxon>Sokavirus swam1</taxon>
    </lineage>
</organism>
<keyword evidence="2" id="KW-1185">Reference proteome</keyword>
<proteinExistence type="predicted"/>
<dbReference type="EMBL" id="KU686210">
    <property type="protein sequence ID" value="AOV61544.1"/>
    <property type="molecule type" value="Genomic_DNA"/>
</dbReference>
<evidence type="ECO:0000313" key="2">
    <source>
        <dbReference type="Proteomes" id="UP000204364"/>
    </source>
</evidence>
<protein>
    <submittedName>
        <fullName evidence="1">Uncharacterized protein</fullName>
    </submittedName>
</protein>
<reference evidence="1 2" key="1">
    <citation type="journal article" date="2016" name="Virology">
        <title>The genomic content and context of auxiliary metabolic genes in marine cyanomyoviruses.</title>
        <authorList>
            <person name="Crummett L.T."/>
            <person name="Puxty R.J."/>
            <person name="Weihe C."/>
            <person name="Marston M.F."/>
            <person name="Martiny J.B."/>
        </authorList>
    </citation>
    <scope>NUCLEOTIDE SEQUENCE [LARGE SCALE GENOMIC DNA]</scope>
    <source>
        <strain evidence="1">0810PA09</strain>
    </source>
</reference>
<name>A0A1D8KSN8_9CAUD</name>
<evidence type="ECO:0000313" key="1">
    <source>
        <dbReference type="EMBL" id="AOV61544.1"/>
    </source>
</evidence>
<gene>
    <name evidence="1" type="ORF">P090810_071</name>
</gene>
<sequence length="48" mass="5583">MSTELYNTAERQFFISFLHTFPTNGDELLTALDDILNGEVRYLNPFDL</sequence>
<dbReference type="RefSeq" id="YP_009325060.1">
    <property type="nucleotide sequence ID" value="NC_031944.1"/>
</dbReference>
<accession>A0A1D8KSN8</accession>
<dbReference type="GeneID" id="30310024"/>